<dbReference type="EC" id="4.2.1.17" evidence="4"/>
<gene>
    <name evidence="4" type="primary">echA8_2</name>
    <name evidence="4" type="ORF">Mcate_02323</name>
</gene>
<dbReference type="FunFam" id="1.10.12.10:FF:000001">
    <property type="entry name" value="Probable enoyl-CoA hydratase, mitochondrial"/>
    <property type="match status" value="1"/>
</dbReference>
<sequence length="256" mass="27686">MYENILVETHGAVGLVRLNRPKQLNALNSATLRELATAIGAFEQDAAIGAMVITGNERAFAAGADIAEFQQTTLAELMKGLRADQYEVLRKVRKPLIAAVSGFAYGGGCELAMLCDLIVASDTAKFAQPEINLGLIPGGGGTQRLTRQVGKYLAMEVILAGRVLSAWEALQHGLVNRVVPVELYLEEALELAQTIAERAPLAARLAKDAINRAQDMSLEHGLGLERSNFLIAFGSEDKQEGTTAFLEKRKPQWKGR</sequence>
<name>A0A399DSR1_9DEIN</name>
<dbReference type="GO" id="GO:0006635">
    <property type="term" value="P:fatty acid beta-oxidation"/>
    <property type="evidence" value="ECO:0007669"/>
    <property type="project" value="TreeGrafter"/>
</dbReference>
<keyword evidence="2 4" id="KW-0456">Lyase</keyword>
<dbReference type="InterPro" id="IPR029045">
    <property type="entry name" value="ClpP/crotonase-like_dom_sf"/>
</dbReference>
<dbReference type="OrthoDB" id="30646at2"/>
<dbReference type="Pfam" id="PF00378">
    <property type="entry name" value="ECH_1"/>
    <property type="match status" value="1"/>
</dbReference>
<protein>
    <submittedName>
        <fullName evidence="4">Putative enoyl-CoA hydratase echA8</fullName>
        <ecNumber evidence="4">4.2.1.17</ecNumber>
    </submittedName>
</protein>
<dbReference type="PANTHER" id="PTHR11941:SF54">
    <property type="entry name" value="ENOYL-COA HYDRATASE, MITOCHONDRIAL"/>
    <property type="match status" value="1"/>
</dbReference>
<reference evidence="4 5" key="1">
    <citation type="submission" date="2018-08" db="EMBL/GenBank/DDBJ databases">
        <title>Meiothermus cateniformans JCM 15151 genome sequencing project.</title>
        <authorList>
            <person name="Da Costa M.S."/>
            <person name="Albuquerque L."/>
            <person name="Raposo P."/>
            <person name="Froufe H.J.C."/>
            <person name="Barroso C.S."/>
            <person name="Egas C."/>
        </authorList>
    </citation>
    <scope>NUCLEOTIDE SEQUENCE [LARGE SCALE GENOMIC DNA]</scope>
    <source>
        <strain evidence="4 5">JCM 15151</strain>
    </source>
</reference>
<dbReference type="InterPro" id="IPR001753">
    <property type="entry name" value="Enoyl-CoA_hydra/iso"/>
</dbReference>
<accession>A0A399DSR1</accession>
<dbReference type="Proteomes" id="UP000266089">
    <property type="component" value="Unassembled WGS sequence"/>
</dbReference>
<evidence type="ECO:0000313" key="5">
    <source>
        <dbReference type="Proteomes" id="UP000266089"/>
    </source>
</evidence>
<dbReference type="Gene3D" id="1.10.12.10">
    <property type="entry name" value="Lyase 2-enoyl-coa Hydratase, Chain A, domain 2"/>
    <property type="match status" value="1"/>
</dbReference>
<dbReference type="CDD" id="cd06558">
    <property type="entry name" value="crotonase-like"/>
    <property type="match status" value="1"/>
</dbReference>
<comment type="similarity">
    <text evidence="1 3">Belongs to the enoyl-CoA hydratase/isomerase family.</text>
</comment>
<dbReference type="InterPro" id="IPR014748">
    <property type="entry name" value="Enoyl-CoA_hydra_C"/>
</dbReference>
<dbReference type="AlphaFoldDB" id="A0A399DSR1"/>
<evidence type="ECO:0000256" key="3">
    <source>
        <dbReference type="RuleBase" id="RU003707"/>
    </source>
</evidence>
<organism evidence="4 5">
    <name type="scientific">Meiothermus taiwanensis</name>
    <dbReference type="NCBI Taxonomy" id="172827"/>
    <lineage>
        <taxon>Bacteria</taxon>
        <taxon>Thermotogati</taxon>
        <taxon>Deinococcota</taxon>
        <taxon>Deinococci</taxon>
        <taxon>Thermales</taxon>
        <taxon>Thermaceae</taxon>
        <taxon>Meiothermus</taxon>
    </lineage>
</organism>
<dbReference type="RefSeq" id="WP_027888775.1">
    <property type="nucleotide sequence ID" value="NZ_JBHSXZ010000007.1"/>
</dbReference>
<dbReference type="PANTHER" id="PTHR11941">
    <property type="entry name" value="ENOYL-COA HYDRATASE-RELATED"/>
    <property type="match status" value="1"/>
</dbReference>
<dbReference type="FunFam" id="3.90.226.10:FF:000009">
    <property type="entry name" value="Carnitinyl-CoA dehydratase"/>
    <property type="match status" value="1"/>
</dbReference>
<proteinExistence type="inferred from homology"/>
<dbReference type="EMBL" id="QWKX01000073">
    <property type="protein sequence ID" value="RIH75265.1"/>
    <property type="molecule type" value="Genomic_DNA"/>
</dbReference>
<dbReference type="GO" id="GO:0004300">
    <property type="term" value="F:enoyl-CoA hydratase activity"/>
    <property type="evidence" value="ECO:0007669"/>
    <property type="project" value="UniProtKB-EC"/>
</dbReference>
<dbReference type="SUPFAM" id="SSF52096">
    <property type="entry name" value="ClpP/crotonase"/>
    <property type="match status" value="1"/>
</dbReference>
<dbReference type="PROSITE" id="PS00166">
    <property type="entry name" value="ENOYL_COA_HYDRATASE"/>
    <property type="match status" value="1"/>
</dbReference>
<evidence type="ECO:0000256" key="2">
    <source>
        <dbReference type="ARBA" id="ARBA00023239"/>
    </source>
</evidence>
<comment type="caution">
    <text evidence="4">The sequence shown here is derived from an EMBL/GenBank/DDBJ whole genome shotgun (WGS) entry which is preliminary data.</text>
</comment>
<evidence type="ECO:0000256" key="1">
    <source>
        <dbReference type="ARBA" id="ARBA00005254"/>
    </source>
</evidence>
<dbReference type="InterPro" id="IPR018376">
    <property type="entry name" value="Enoyl-CoA_hyd/isom_CS"/>
</dbReference>
<dbReference type="Gene3D" id="3.90.226.10">
    <property type="entry name" value="2-enoyl-CoA Hydratase, Chain A, domain 1"/>
    <property type="match status" value="1"/>
</dbReference>
<evidence type="ECO:0000313" key="4">
    <source>
        <dbReference type="EMBL" id="RIH75265.1"/>
    </source>
</evidence>